<organism evidence="2 3">
    <name type="scientific">Vibrio porteresiae DSM 19223</name>
    <dbReference type="NCBI Taxonomy" id="1123496"/>
    <lineage>
        <taxon>Bacteria</taxon>
        <taxon>Pseudomonadati</taxon>
        <taxon>Pseudomonadota</taxon>
        <taxon>Gammaproteobacteria</taxon>
        <taxon>Vibrionales</taxon>
        <taxon>Vibrionaceae</taxon>
        <taxon>Vibrio</taxon>
    </lineage>
</organism>
<proteinExistence type="predicted"/>
<gene>
    <name evidence="2" type="primary">avd</name>
    <name evidence="2" type="ORF">R8Z52_12320</name>
</gene>
<dbReference type="RefSeq" id="WP_315972731.1">
    <property type="nucleotide sequence ID" value="NZ_AP024895.1"/>
</dbReference>
<dbReference type="CDD" id="cd16376">
    <property type="entry name" value="Avd_like"/>
    <property type="match status" value="1"/>
</dbReference>
<dbReference type="Gene3D" id="1.20.1440.60">
    <property type="entry name" value="23S rRNA-intervening sequence"/>
    <property type="match status" value="1"/>
</dbReference>
<dbReference type="InterPro" id="IPR055360">
    <property type="entry name" value="bAvd"/>
</dbReference>
<evidence type="ECO:0000313" key="2">
    <source>
        <dbReference type="EMBL" id="WPC72910.1"/>
    </source>
</evidence>
<reference evidence="2 3" key="1">
    <citation type="submission" date="2023-11" db="EMBL/GenBank/DDBJ databases">
        <title>Plant-associative lifestyle of Vibrio porteresiae and its evolutionary dynamics.</title>
        <authorList>
            <person name="Rameshkumar N."/>
            <person name="Kirti K."/>
        </authorList>
    </citation>
    <scope>NUCLEOTIDE SEQUENCE [LARGE SCALE GENOMIC DNA]</scope>
    <source>
        <strain evidence="2 3">MSSRF30</strain>
    </source>
</reference>
<dbReference type="NCBIfam" id="TIGR02436">
    <property type="entry name" value="four helix bundle protein"/>
    <property type="match status" value="1"/>
</dbReference>
<accession>A0ABZ0Q936</accession>
<dbReference type="NCBIfam" id="NF033474">
    <property type="entry name" value="DivGenRetAVD"/>
    <property type="match status" value="1"/>
</dbReference>
<dbReference type="SUPFAM" id="SSF158446">
    <property type="entry name" value="IVS-encoded protein-like"/>
    <property type="match status" value="1"/>
</dbReference>
<keyword evidence="3" id="KW-1185">Reference proteome</keyword>
<evidence type="ECO:0000313" key="3">
    <source>
        <dbReference type="Proteomes" id="UP001304071"/>
    </source>
</evidence>
<evidence type="ECO:0000259" key="1">
    <source>
        <dbReference type="Pfam" id="PF22296"/>
    </source>
</evidence>
<protein>
    <submittedName>
        <fullName evidence="2">Diversity-generating retroelement protein Avd</fullName>
    </submittedName>
</protein>
<dbReference type="Pfam" id="PF22296">
    <property type="entry name" value="bAvd"/>
    <property type="match status" value="1"/>
</dbReference>
<dbReference type="InterPro" id="IPR012657">
    <property type="entry name" value="23S_rRNA-intervening_sequence"/>
</dbReference>
<feature type="domain" description="bAvd-like" evidence="1">
    <location>
        <begin position="12"/>
        <end position="114"/>
    </location>
</feature>
<dbReference type="InterPro" id="IPR036583">
    <property type="entry name" value="23S_rRNA_IVS_sf"/>
</dbReference>
<dbReference type="EMBL" id="CP138203">
    <property type="protein sequence ID" value="WPC72910.1"/>
    <property type="molecule type" value="Genomic_DNA"/>
</dbReference>
<sequence>MDYGEVNNELSIQVKTREMMTYAFVCLRQFPKSEKFILAADIRRAMYLILRLTIVASKRYHKKTTIQDLDIELATLKNMIRIAYDLHYIDMKKYEIWVRHVSELGRMTGGWLKSL</sequence>
<dbReference type="Proteomes" id="UP001304071">
    <property type="component" value="Chromosome 1"/>
</dbReference>
<name>A0ABZ0Q936_9VIBR</name>